<keyword evidence="3" id="KW-0539">Nucleus</keyword>
<dbReference type="PROSITE" id="PS51184">
    <property type="entry name" value="JMJC"/>
    <property type="match status" value="1"/>
</dbReference>
<dbReference type="AlphaFoldDB" id="A0AB34IKH8"/>
<evidence type="ECO:0000256" key="1">
    <source>
        <dbReference type="ARBA" id="ARBA00022723"/>
    </source>
</evidence>
<dbReference type="Gene3D" id="2.60.120.650">
    <property type="entry name" value="Cupin"/>
    <property type="match status" value="1"/>
</dbReference>
<accession>A0AB34IKH8</accession>
<evidence type="ECO:0000256" key="3">
    <source>
        <dbReference type="RuleBase" id="RU366061"/>
    </source>
</evidence>
<dbReference type="PANTHER" id="PTHR13096:SF8">
    <property type="entry name" value="RIBOSOMAL OXYGENASE 1"/>
    <property type="match status" value="1"/>
</dbReference>
<dbReference type="EMBL" id="JBGBPQ010000025">
    <property type="protein sequence ID" value="KAL1499685.1"/>
    <property type="molecule type" value="Genomic_DNA"/>
</dbReference>
<dbReference type="Proteomes" id="UP001515480">
    <property type="component" value="Unassembled WGS sequence"/>
</dbReference>
<name>A0AB34IKH8_PRYPA</name>
<feature type="region of interest" description="Disordered" evidence="4">
    <location>
        <begin position="1"/>
        <end position="25"/>
    </location>
</feature>
<evidence type="ECO:0000256" key="4">
    <source>
        <dbReference type="SAM" id="MobiDB-lite"/>
    </source>
</evidence>
<dbReference type="GO" id="GO:0005634">
    <property type="term" value="C:nucleus"/>
    <property type="evidence" value="ECO:0007669"/>
    <property type="project" value="UniProtKB-SubCell"/>
</dbReference>
<dbReference type="GO" id="GO:0005506">
    <property type="term" value="F:iron ion binding"/>
    <property type="evidence" value="ECO:0007669"/>
    <property type="project" value="UniProtKB-UniRule"/>
</dbReference>
<comment type="cofactor">
    <cofactor evidence="3">
        <name>Fe(2+)</name>
        <dbReference type="ChEBI" id="CHEBI:29033"/>
    </cofactor>
    <text evidence="3">Binds 1 Fe(2+) ion per subunit.</text>
</comment>
<protein>
    <recommendedName>
        <fullName evidence="3">Bifunctional lysine-specific demethylase and histidyl-hydroxylase</fullName>
        <ecNumber evidence="3">1.14.11.-</ecNumber>
    </recommendedName>
</protein>
<evidence type="ECO:0000313" key="7">
    <source>
        <dbReference type="Proteomes" id="UP001515480"/>
    </source>
</evidence>
<comment type="similarity">
    <text evidence="3">Belongs to the ROX family.</text>
</comment>
<dbReference type="Pfam" id="PF08007">
    <property type="entry name" value="JmjC_2"/>
    <property type="match status" value="1"/>
</dbReference>
<evidence type="ECO:0000256" key="2">
    <source>
        <dbReference type="ARBA" id="ARBA00023004"/>
    </source>
</evidence>
<dbReference type="InterPro" id="IPR039994">
    <property type="entry name" value="NO66-like"/>
</dbReference>
<dbReference type="SUPFAM" id="SSF51197">
    <property type="entry name" value="Clavaminate synthase-like"/>
    <property type="match status" value="1"/>
</dbReference>
<gene>
    <name evidence="6" type="ORF">AB1Y20_011882</name>
</gene>
<keyword evidence="1 3" id="KW-0479">Metal-binding</keyword>
<sequence length="591" mass="65182">MLRRRAIEGLRASNGSESGESSSARPSWRIAPRRVRVCFFFSIAAGLYIYRALHSPLHPPQLSRWATASERLGAVSPHEDSVSDACAAITPLFSSTETSWPQSCIDFLRGHWEQSPLLSRPGSAWSSRLLRLADVARMAHSWPLRFGADHGTAALYAPNSGFAADVRLFGKGERVPSNVVDTAMALNRTFVMHNLEVYWPPIGNLVRQVIRYFHTYTQVNLYLSPPRLAVVTSPHQDAHSVFIVQVHGAKRWCVHAPPNPLTLKPFQRGKHGDVIDPIRDRDVMGPLLLNVTLRPGQVLYIPRSFFHYSATLPEVLSAPDSPGSARLAFGQEEAADGWAQDSAAASGEGEPSMALTVSVLCEDVWATWLFLLGEALQELQSPSEETNKQALQLMRVLRRIAARAAHKDVAVPLLEALPRALLGECVSDHKLLGFKEPPASSRRRRRRVSGVQQRQRVISRAVFSAEGPDAAGWRGYALHLLIKALLAESPWSTPYKWLADSEAGAPLFVALDGVLSRKRLSCAQKLEQLEAMRAALLSKGVSPDGPLPEVVLDHGDGRADDIDALAIFNLEKHLREHVPGDPTWAVPSEWR</sequence>
<keyword evidence="3" id="KW-0804">Transcription</keyword>
<reference evidence="6 7" key="1">
    <citation type="journal article" date="2024" name="Science">
        <title>Giant polyketide synthase enzymes in the biosynthesis of giant marine polyether toxins.</title>
        <authorList>
            <person name="Fallon T.R."/>
            <person name="Shende V.V."/>
            <person name="Wierzbicki I.H."/>
            <person name="Pendleton A.L."/>
            <person name="Watervoot N.F."/>
            <person name="Auber R.P."/>
            <person name="Gonzalez D.J."/>
            <person name="Wisecaver J.H."/>
            <person name="Moore B.S."/>
        </authorList>
    </citation>
    <scope>NUCLEOTIDE SEQUENCE [LARGE SCALE GENOMIC DNA]</scope>
    <source>
        <strain evidence="6 7">12B1</strain>
    </source>
</reference>
<keyword evidence="2 3" id="KW-0408">Iron</keyword>
<dbReference type="EC" id="1.14.11.-" evidence="3"/>
<dbReference type="InterPro" id="IPR003347">
    <property type="entry name" value="JmjC_dom"/>
</dbReference>
<comment type="function">
    <text evidence="3">Oxygenase that can act as both a histone lysine demethylase and a ribosomal histidine hydroxylase.</text>
</comment>
<dbReference type="GO" id="GO:0016706">
    <property type="term" value="F:2-oxoglutarate-dependent dioxygenase activity"/>
    <property type="evidence" value="ECO:0007669"/>
    <property type="project" value="UniProtKB-UniRule"/>
</dbReference>
<comment type="caution">
    <text evidence="6">The sequence shown here is derived from an EMBL/GenBank/DDBJ whole genome shotgun (WGS) entry which is preliminary data.</text>
</comment>
<feature type="compositionally biased region" description="Low complexity" evidence="4">
    <location>
        <begin position="11"/>
        <end position="25"/>
    </location>
</feature>
<organism evidence="6 7">
    <name type="scientific">Prymnesium parvum</name>
    <name type="common">Toxic golden alga</name>
    <dbReference type="NCBI Taxonomy" id="97485"/>
    <lineage>
        <taxon>Eukaryota</taxon>
        <taxon>Haptista</taxon>
        <taxon>Haptophyta</taxon>
        <taxon>Prymnesiophyceae</taxon>
        <taxon>Prymnesiales</taxon>
        <taxon>Prymnesiaceae</taxon>
        <taxon>Prymnesium</taxon>
    </lineage>
</organism>
<keyword evidence="7" id="KW-1185">Reference proteome</keyword>
<keyword evidence="3" id="KW-0805">Transcription regulation</keyword>
<feature type="domain" description="JmjC" evidence="5">
    <location>
        <begin position="189"/>
        <end position="350"/>
    </location>
</feature>
<proteinExistence type="inferred from homology"/>
<keyword evidence="3" id="KW-0560">Oxidoreductase</keyword>
<evidence type="ECO:0000313" key="6">
    <source>
        <dbReference type="EMBL" id="KAL1499685.1"/>
    </source>
</evidence>
<comment type="subcellular location">
    <subcellularLocation>
        <location evidence="3">Nucleus</location>
    </subcellularLocation>
</comment>
<keyword evidence="3" id="KW-0223">Dioxygenase</keyword>
<dbReference type="PANTHER" id="PTHR13096">
    <property type="entry name" value="MINA53 MYC INDUCED NUCLEAR ANTIGEN"/>
    <property type="match status" value="1"/>
</dbReference>
<evidence type="ECO:0000259" key="5">
    <source>
        <dbReference type="PROSITE" id="PS51184"/>
    </source>
</evidence>